<protein>
    <recommendedName>
        <fullName evidence="4">Lysozyme inhibitor LprI N-terminal domain-containing protein</fullName>
    </recommendedName>
</protein>
<dbReference type="RefSeq" id="WP_238281040.1">
    <property type="nucleotide sequence ID" value="NZ_BPQL01000115.1"/>
</dbReference>
<evidence type="ECO:0008006" key="4">
    <source>
        <dbReference type="Google" id="ProtNLM"/>
    </source>
</evidence>
<evidence type="ECO:0000313" key="2">
    <source>
        <dbReference type="EMBL" id="MET3690909.1"/>
    </source>
</evidence>
<name>A0ABV2KZA8_9HYPH</name>
<accession>A0ABV2KZA8</accession>
<keyword evidence="1" id="KW-0732">Signal</keyword>
<feature type="chain" id="PRO_5045807482" description="Lysozyme inhibitor LprI N-terminal domain-containing protein" evidence="1">
    <location>
        <begin position="21"/>
        <end position="121"/>
    </location>
</feature>
<comment type="caution">
    <text evidence="2">The sequence shown here is derived from an EMBL/GenBank/DDBJ whole genome shotgun (WGS) entry which is preliminary data.</text>
</comment>
<keyword evidence="3" id="KW-1185">Reference proteome</keyword>
<feature type="signal peptide" evidence="1">
    <location>
        <begin position="1"/>
        <end position="20"/>
    </location>
</feature>
<evidence type="ECO:0000256" key="1">
    <source>
        <dbReference type="SAM" id="SignalP"/>
    </source>
</evidence>
<sequence>MRMIVLTAFLSIGLAGEGAAAGMSSAPPDDLAALEQEWHDCVREAFRRQPRTQSRAASERSALDECRAGEDAYVAAAMRAEPSSGGRGGRRGLTERARAWAASVAAGVIDPVASWFGVLER</sequence>
<dbReference type="Proteomes" id="UP001549145">
    <property type="component" value="Unassembled WGS sequence"/>
</dbReference>
<gene>
    <name evidence="2" type="ORF">ABID43_000428</name>
</gene>
<proteinExistence type="predicted"/>
<dbReference type="EMBL" id="JBEPMM010000001">
    <property type="protein sequence ID" value="MET3690909.1"/>
    <property type="molecule type" value="Genomic_DNA"/>
</dbReference>
<organism evidence="2 3">
    <name type="scientific">Methylobacterium goesingense</name>
    <dbReference type="NCBI Taxonomy" id="243690"/>
    <lineage>
        <taxon>Bacteria</taxon>
        <taxon>Pseudomonadati</taxon>
        <taxon>Pseudomonadota</taxon>
        <taxon>Alphaproteobacteria</taxon>
        <taxon>Hyphomicrobiales</taxon>
        <taxon>Methylobacteriaceae</taxon>
        <taxon>Methylobacterium</taxon>
    </lineage>
</organism>
<reference evidence="2 3" key="1">
    <citation type="submission" date="2024-06" db="EMBL/GenBank/DDBJ databases">
        <title>Genomic Encyclopedia of Type Strains, Phase IV (KMG-IV): sequencing the most valuable type-strain genomes for metagenomic binning, comparative biology and taxonomic classification.</title>
        <authorList>
            <person name="Goeker M."/>
        </authorList>
    </citation>
    <scope>NUCLEOTIDE SEQUENCE [LARGE SCALE GENOMIC DNA]</scope>
    <source>
        <strain evidence="2 3">DSM 21331</strain>
    </source>
</reference>
<evidence type="ECO:0000313" key="3">
    <source>
        <dbReference type="Proteomes" id="UP001549145"/>
    </source>
</evidence>